<dbReference type="Proteomes" id="UP000006727">
    <property type="component" value="Chromosome 4"/>
</dbReference>
<dbReference type="PANTHER" id="PTHR11850">
    <property type="entry name" value="HOMEOBOX PROTEIN TRANSCRIPTION FACTORS"/>
    <property type="match status" value="1"/>
</dbReference>
<dbReference type="InterPro" id="IPR006563">
    <property type="entry name" value="POX_dom"/>
</dbReference>
<evidence type="ECO:0000313" key="13">
    <source>
        <dbReference type="Proteomes" id="UP000006727"/>
    </source>
</evidence>
<keyword evidence="3" id="KW-0805">Transcription regulation</keyword>
<dbReference type="Pfam" id="PF07526">
    <property type="entry name" value="POX"/>
    <property type="match status" value="1"/>
</dbReference>
<feature type="region of interest" description="Disordered" evidence="9">
    <location>
        <begin position="1"/>
        <end position="26"/>
    </location>
</feature>
<accession>A0A2K1KQ58</accession>
<evidence type="ECO:0000256" key="5">
    <source>
        <dbReference type="ARBA" id="ARBA00023155"/>
    </source>
</evidence>
<keyword evidence="6" id="KW-0804">Transcription</keyword>
<reference evidence="11 13" key="2">
    <citation type="journal article" date="2018" name="Plant J.">
        <title>The Physcomitrella patens chromosome-scale assembly reveals moss genome structure and evolution.</title>
        <authorList>
            <person name="Lang D."/>
            <person name="Ullrich K.K."/>
            <person name="Murat F."/>
            <person name="Fuchs J."/>
            <person name="Jenkins J."/>
            <person name="Haas F.B."/>
            <person name="Piednoel M."/>
            <person name="Gundlach H."/>
            <person name="Van Bel M."/>
            <person name="Meyberg R."/>
            <person name="Vives C."/>
            <person name="Morata J."/>
            <person name="Symeonidi A."/>
            <person name="Hiss M."/>
            <person name="Muchero W."/>
            <person name="Kamisugi Y."/>
            <person name="Saleh O."/>
            <person name="Blanc G."/>
            <person name="Decker E.L."/>
            <person name="van Gessel N."/>
            <person name="Grimwood J."/>
            <person name="Hayes R.D."/>
            <person name="Graham S.W."/>
            <person name="Gunter L.E."/>
            <person name="McDaniel S.F."/>
            <person name="Hoernstein S.N.W."/>
            <person name="Larsson A."/>
            <person name="Li F.W."/>
            <person name="Perroud P.F."/>
            <person name="Phillips J."/>
            <person name="Ranjan P."/>
            <person name="Rokshar D.S."/>
            <person name="Rothfels C.J."/>
            <person name="Schneider L."/>
            <person name="Shu S."/>
            <person name="Stevenson D.W."/>
            <person name="Thummler F."/>
            <person name="Tillich M."/>
            <person name="Villarreal Aguilar J.C."/>
            <person name="Widiez T."/>
            <person name="Wong G.K."/>
            <person name="Wymore A."/>
            <person name="Zhang Y."/>
            <person name="Zimmer A.D."/>
            <person name="Quatrano R.S."/>
            <person name="Mayer K.F.X."/>
            <person name="Goodstein D."/>
            <person name="Casacuberta J.M."/>
            <person name="Vandepoele K."/>
            <person name="Reski R."/>
            <person name="Cuming A.C."/>
            <person name="Tuskan G.A."/>
            <person name="Maumus F."/>
            <person name="Salse J."/>
            <person name="Schmutz J."/>
            <person name="Rensing S.A."/>
        </authorList>
    </citation>
    <scope>NUCLEOTIDE SEQUENCE [LARGE SCALE GENOMIC DNA]</scope>
    <source>
        <strain evidence="12 13">cv. Gransden 2004</strain>
    </source>
</reference>
<evidence type="ECO:0000259" key="10">
    <source>
        <dbReference type="PROSITE" id="PS50071"/>
    </source>
</evidence>
<keyword evidence="13" id="KW-1185">Reference proteome</keyword>
<dbReference type="SUPFAM" id="SSF46689">
    <property type="entry name" value="Homeodomain-like"/>
    <property type="match status" value="1"/>
</dbReference>
<dbReference type="GO" id="GO:0003677">
    <property type="term" value="F:DNA binding"/>
    <property type="evidence" value="ECO:0007669"/>
    <property type="project" value="UniProtKB-UniRule"/>
</dbReference>
<keyword evidence="4 8" id="KW-0238">DNA-binding</keyword>
<evidence type="ECO:0000256" key="4">
    <source>
        <dbReference type="ARBA" id="ARBA00023125"/>
    </source>
</evidence>
<evidence type="ECO:0000256" key="1">
    <source>
        <dbReference type="ARBA" id="ARBA00004123"/>
    </source>
</evidence>
<evidence type="ECO:0000313" key="12">
    <source>
        <dbReference type="EnsemblPlants" id="Pp3c4_27700V3.1"/>
    </source>
</evidence>
<keyword evidence="5 8" id="KW-0371">Homeobox</keyword>
<dbReference type="Gramene" id="Pp3c4_27700V3.1">
    <property type="protein sequence ID" value="Pp3c4_27700V3.1"/>
    <property type="gene ID" value="Pp3c4_27700"/>
</dbReference>
<evidence type="ECO:0000256" key="3">
    <source>
        <dbReference type="ARBA" id="ARBA00023015"/>
    </source>
</evidence>
<evidence type="ECO:0000256" key="7">
    <source>
        <dbReference type="ARBA" id="ARBA00023242"/>
    </source>
</evidence>
<dbReference type="AlphaFoldDB" id="A0A2K1KQ58"/>
<dbReference type="SMART" id="SM00389">
    <property type="entry name" value="HOX"/>
    <property type="match status" value="1"/>
</dbReference>
<gene>
    <name evidence="11" type="ORF">PHYPA_006829</name>
</gene>
<comment type="similarity">
    <text evidence="2">Belongs to the TALE/BELL homeobox family.</text>
</comment>
<dbReference type="CDD" id="cd00086">
    <property type="entry name" value="homeodomain"/>
    <property type="match status" value="1"/>
</dbReference>
<dbReference type="Pfam" id="PF05920">
    <property type="entry name" value="Homeobox_KN"/>
    <property type="match status" value="1"/>
</dbReference>
<evidence type="ECO:0000313" key="11">
    <source>
        <dbReference type="EMBL" id="PNR55932.1"/>
    </source>
</evidence>
<dbReference type="EMBL" id="ABEU02000004">
    <property type="protein sequence ID" value="PNR55932.1"/>
    <property type="molecule type" value="Genomic_DNA"/>
</dbReference>
<evidence type="ECO:0000256" key="8">
    <source>
        <dbReference type="PROSITE-ProRule" id="PRU00108"/>
    </source>
</evidence>
<dbReference type="InterPro" id="IPR050224">
    <property type="entry name" value="TALE_homeobox"/>
</dbReference>
<feature type="compositionally biased region" description="Polar residues" evidence="9">
    <location>
        <begin position="477"/>
        <end position="488"/>
    </location>
</feature>
<dbReference type="InterPro" id="IPR001356">
    <property type="entry name" value="HD"/>
</dbReference>
<reference evidence="11 13" key="1">
    <citation type="journal article" date="2008" name="Science">
        <title>The Physcomitrella genome reveals evolutionary insights into the conquest of land by plants.</title>
        <authorList>
            <person name="Rensing S."/>
            <person name="Lang D."/>
            <person name="Zimmer A."/>
            <person name="Terry A."/>
            <person name="Salamov A."/>
            <person name="Shapiro H."/>
            <person name="Nishiyama T."/>
            <person name="Perroud P.-F."/>
            <person name="Lindquist E."/>
            <person name="Kamisugi Y."/>
            <person name="Tanahashi T."/>
            <person name="Sakakibara K."/>
            <person name="Fujita T."/>
            <person name="Oishi K."/>
            <person name="Shin-I T."/>
            <person name="Kuroki Y."/>
            <person name="Toyoda A."/>
            <person name="Suzuki Y."/>
            <person name="Hashimoto A."/>
            <person name="Yamaguchi K."/>
            <person name="Sugano A."/>
            <person name="Kohara Y."/>
            <person name="Fujiyama A."/>
            <person name="Anterola A."/>
            <person name="Aoki S."/>
            <person name="Ashton N."/>
            <person name="Barbazuk W.B."/>
            <person name="Barker E."/>
            <person name="Bennetzen J."/>
            <person name="Bezanilla M."/>
            <person name="Blankenship R."/>
            <person name="Cho S.H."/>
            <person name="Dutcher S."/>
            <person name="Estelle M."/>
            <person name="Fawcett J.A."/>
            <person name="Gundlach H."/>
            <person name="Hanada K."/>
            <person name="Heyl A."/>
            <person name="Hicks K.A."/>
            <person name="Hugh J."/>
            <person name="Lohr M."/>
            <person name="Mayer K."/>
            <person name="Melkozernov A."/>
            <person name="Murata T."/>
            <person name="Nelson D."/>
            <person name="Pils B."/>
            <person name="Prigge M."/>
            <person name="Reiss B."/>
            <person name="Renner T."/>
            <person name="Rombauts S."/>
            <person name="Rushton P."/>
            <person name="Sanderfoot A."/>
            <person name="Schween G."/>
            <person name="Shiu S.-H."/>
            <person name="Stueber K."/>
            <person name="Theodoulou F.L."/>
            <person name="Tu H."/>
            <person name="Van de Peer Y."/>
            <person name="Verrier P.J."/>
            <person name="Waters E."/>
            <person name="Wood A."/>
            <person name="Yang L."/>
            <person name="Cove D."/>
            <person name="Cuming A."/>
            <person name="Hasebe M."/>
            <person name="Lucas S."/>
            <person name="Mishler D.B."/>
            <person name="Reski R."/>
            <person name="Grigoriev I."/>
            <person name="Quatrano R.S."/>
            <person name="Boore J.L."/>
        </authorList>
    </citation>
    <scope>NUCLEOTIDE SEQUENCE [LARGE SCALE GENOMIC DNA]</scope>
    <source>
        <strain evidence="12 13">cv. Gransden 2004</strain>
    </source>
</reference>
<dbReference type="PROSITE" id="PS50071">
    <property type="entry name" value="HOMEOBOX_2"/>
    <property type="match status" value="1"/>
</dbReference>
<proteinExistence type="inferred from homology"/>
<feature type="domain" description="Homeobox" evidence="10">
    <location>
        <begin position="390"/>
        <end position="453"/>
    </location>
</feature>
<dbReference type="InterPro" id="IPR009057">
    <property type="entry name" value="Homeodomain-like_sf"/>
</dbReference>
<evidence type="ECO:0000256" key="2">
    <source>
        <dbReference type="ARBA" id="ARBA00006454"/>
    </source>
</evidence>
<organism evidence="11">
    <name type="scientific">Physcomitrium patens</name>
    <name type="common">Spreading-leaved earth moss</name>
    <name type="synonym">Physcomitrella patens</name>
    <dbReference type="NCBI Taxonomy" id="3218"/>
    <lineage>
        <taxon>Eukaryota</taxon>
        <taxon>Viridiplantae</taxon>
        <taxon>Streptophyta</taxon>
        <taxon>Embryophyta</taxon>
        <taxon>Bryophyta</taxon>
        <taxon>Bryophytina</taxon>
        <taxon>Bryopsida</taxon>
        <taxon>Funariidae</taxon>
        <taxon>Funariales</taxon>
        <taxon>Funariaceae</taxon>
        <taxon>Physcomitrium</taxon>
    </lineage>
</organism>
<feature type="region of interest" description="Disordered" evidence="9">
    <location>
        <begin position="370"/>
        <end position="398"/>
    </location>
</feature>
<dbReference type="InterPro" id="IPR008422">
    <property type="entry name" value="KN_HD"/>
</dbReference>
<comment type="subcellular location">
    <subcellularLocation>
        <location evidence="1 8">Nucleus</location>
    </subcellularLocation>
</comment>
<dbReference type="PaxDb" id="3218-PP1S115_128V6.1"/>
<feature type="compositionally biased region" description="Polar residues" evidence="9">
    <location>
        <begin position="16"/>
        <end position="26"/>
    </location>
</feature>
<name>A0A2K1KQ58_PHYPA</name>
<evidence type="ECO:0000256" key="9">
    <source>
        <dbReference type="SAM" id="MobiDB-lite"/>
    </source>
</evidence>
<reference evidence="12" key="3">
    <citation type="submission" date="2020-12" db="UniProtKB">
        <authorList>
            <consortium name="EnsemblPlants"/>
        </authorList>
    </citation>
    <scope>IDENTIFICATION</scope>
</reference>
<dbReference type="STRING" id="3218.A0A2K1KQ58"/>
<dbReference type="Gramene" id="Pp3c4_27700V3.2">
    <property type="protein sequence ID" value="Pp3c4_27700V3.2"/>
    <property type="gene ID" value="Pp3c4_27700"/>
</dbReference>
<sequence>MVRKVEMQHHMHGNFENPSNYSPSTMVSHRSTQRVSRLYEITFVGTNMAPGGVHHPGPTEFYTGGIQRSSCPAAHTRNVDWRMTQTIEGSLRQIMAECPTLTSAERTPTVRRKHNCPTADSTAKLLTWKRMRSERGVKFQLALNAIETGTITTSHLARNIWPGIATAESRISKRTLELPNYRAISRVDKRRQAVPKPQVAILVSKDIEESSNAAKRFPVMSNSTGNPLMMPWILRSKFLEAARTMLRDVAAPEPITKQRSCDYNRYLAFTVSPEHYSTFEPIGENERSRLKKLKTELQALIVKVGSGYKKYRGCLETLRNNFHARGGQDSALTYTSLSLQAISRNFRTMKDPVDGILRICSEALREDFSRDHPEKPNECRQRLHRRTVSPRRPAQRGQLPERAVAILRRWMFEHFLNPYPALEEKCFLARKTGLTRQKVSNWFINARVRLWKPMVEELYEDEFAPRSETDETDGPVEQQSDTRCGQRS</sequence>
<dbReference type="GO" id="GO:0006355">
    <property type="term" value="P:regulation of DNA-templated transcription"/>
    <property type="evidence" value="ECO:0007669"/>
    <property type="project" value="InterPro"/>
</dbReference>
<feature type="DNA-binding region" description="Homeobox" evidence="8">
    <location>
        <begin position="392"/>
        <end position="454"/>
    </location>
</feature>
<feature type="compositionally biased region" description="Basic and acidic residues" evidence="9">
    <location>
        <begin position="370"/>
        <end position="381"/>
    </location>
</feature>
<dbReference type="EnsemblPlants" id="Pp3c4_27700V3.2">
    <property type="protein sequence ID" value="Pp3c4_27700V3.2"/>
    <property type="gene ID" value="Pp3c4_27700"/>
</dbReference>
<evidence type="ECO:0000256" key="6">
    <source>
        <dbReference type="ARBA" id="ARBA00023163"/>
    </source>
</evidence>
<keyword evidence="7 8" id="KW-0539">Nucleus</keyword>
<dbReference type="GO" id="GO:0005634">
    <property type="term" value="C:nucleus"/>
    <property type="evidence" value="ECO:0000318"/>
    <property type="project" value="GO_Central"/>
</dbReference>
<dbReference type="Gene3D" id="1.10.10.60">
    <property type="entry name" value="Homeodomain-like"/>
    <property type="match status" value="1"/>
</dbReference>
<dbReference type="EnsemblPlants" id="Pp3c4_27700V3.1">
    <property type="protein sequence ID" value="Pp3c4_27700V3.1"/>
    <property type="gene ID" value="Pp3c4_27700"/>
</dbReference>
<protein>
    <recommendedName>
        <fullName evidence="10">Homeobox domain-containing protein</fullName>
    </recommendedName>
</protein>
<dbReference type="SMART" id="SM00574">
    <property type="entry name" value="POX"/>
    <property type="match status" value="1"/>
</dbReference>
<feature type="region of interest" description="Disordered" evidence="9">
    <location>
        <begin position="462"/>
        <end position="488"/>
    </location>
</feature>
<dbReference type="InParanoid" id="A0A2K1KQ58"/>